<evidence type="ECO:0000313" key="1">
    <source>
        <dbReference type="EMBL" id="KAH3690094.1"/>
    </source>
</evidence>
<comment type="caution">
    <text evidence="1">The sequence shown here is derived from an EMBL/GenBank/DDBJ whole genome shotgun (WGS) entry which is preliminary data.</text>
</comment>
<name>A0A9D3XX85_DREPO</name>
<evidence type="ECO:0000313" key="2">
    <source>
        <dbReference type="Proteomes" id="UP000828390"/>
    </source>
</evidence>
<keyword evidence="2" id="KW-1185">Reference proteome</keyword>
<accession>A0A9D3XX85</accession>
<gene>
    <name evidence="1" type="ORF">DPMN_191859</name>
</gene>
<organism evidence="1 2">
    <name type="scientific">Dreissena polymorpha</name>
    <name type="common">Zebra mussel</name>
    <name type="synonym">Mytilus polymorpha</name>
    <dbReference type="NCBI Taxonomy" id="45954"/>
    <lineage>
        <taxon>Eukaryota</taxon>
        <taxon>Metazoa</taxon>
        <taxon>Spiralia</taxon>
        <taxon>Lophotrochozoa</taxon>
        <taxon>Mollusca</taxon>
        <taxon>Bivalvia</taxon>
        <taxon>Autobranchia</taxon>
        <taxon>Heteroconchia</taxon>
        <taxon>Euheterodonta</taxon>
        <taxon>Imparidentia</taxon>
        <taxon>Neoheterodontei</taxon>
        <taxon>Myida</taxon>
        <taxon>Dreissenoidea</taxon>
        <taxon>Dreissenidae</taxon>
        <taxon>Dreissena</taxon>
    </lineage>
</organism>
<dbReference type="AlphaFoldDB" id="A0A9D3XX85"/>
<reference evidence="1" key="1">
    <citation type="journal article" date="2019" name="bioRxiv">
        <title>The Genome of the Zebra Mussel, Dreissena polymorpha: A Resource for Invasive Species Research.</title>
        <authorList>
            <person name="McCartney M.A."/>
            <person name="Auch B."/>
            <person name="Kono T."/>
            <person name="Mallez S."/>
            <person name="Zhang Y."/>
            <person name="Obille A."/>
            <person name="Becker A."/>
            <person name="Abrahante J.E."/>
            <person name="Garbe J."/>
            <person name="Badalamenti J.P."/>
            <person name="Herman A."/>
            <person name="Mangelson H."/>
            <person name="Liachko I."/>
            <person name="Sullivan S."/>
            <person name="Sone E.D."/>
            <person name="Koren S."/>
            <person name="Silverstein K.A.T."/>
            <person name="Beckman K.B."/>
            <person name="Gohl D.M."/>
        </authorList>
    </citation>
    <scope>NUCLEOTIDE SEQUENCE</scope>
    <source>
        <strain evidence="1">Duluth1</strain>
        <tissue evidence="1">Whole animal</tissue>
    </source>
</reference>
<dbReference type="EMBL" id="JAIWYP010000079">
    <property type="protein sequence ID" value="KAH3690094.1"/>
    <property type="molecule type" value="Genomic_DNA"/>
</dbReference>
<sequence>MELHVHNLNSLAIAAVAMGSLVRISTELVQSLDRVAHKYSSLVTCFQHFAVYGDVCTGVIRSVTILIDFSLLTFFPYAHSF</sequence>
<reference evidence="1" key="2">
    <citation type="submission" date="2020-11" db="EMBL/GenBank/DDBJ databases">
        <authorList>
            <person name="McCartney M.A."/>
            <person name="Auch B."/>
            <person name="Kono T."/>
            <person name="Mallez S."/>
            <person name="Becker A."/>
            <person name="Gohl D.M."/>
            <person name="Silverstein K.A.T."/>
            <person name="Koren S."/>
            <person name="Bechman K.B."/>
            <person name="Herman A."/>
            <person name="Abrahante J.E."/>
            <person name="Garbe J."/>
        </authorList>
    </citation>
    <scope>NUCLEOTIDE SEQUENCE</scope>
    <source>
        <strain evidence="1">Duluth1</strain>
        <tissue evidence="1">Whole animal</tissue>
    </source>
</reference>
<dbReference type="Proteomes" id="UP000828390">
    <property type="component" value="Unassembled WGS sequence"/>
</dbReference>
<protein>
    <submittedName>
        <fullName evidence="1">Uncharacterized protein</fullName>
    </submittedName>
</protein>
<proteinExistence type="predicted"/>